<sequence length="75" mass="8634">MASEPPYIPIGCALHSELELAAIQRRRVRLQLRDGRELRGIIADVWTEKGREYLRLRSEDGKEQVVDLAWMESVG</sequence>
<dbReference type="InterPro" id="IPR009778">
    <property type="entry name" value="ROF"/>
</dbReference>
<dbReference type="RefSeq" id="WP_004868781.1">
    <property type="nucleotide sequence ID" value="NZ_CP005986.1"/>
</dbReference>
<accession>A0A059ZXH3</accession>
<dbReference type="EMBL" id="CP005986">
    <property type="protein sequence ID" value="AIA56163.1"/>
    <property type="molecule type" value="Genomic_DNA"/>
</dbReference>
<dbReference type="Gene3D" id="2.30.30.400">
    <property type="entry name" value="Rof-like"/>
    <property type="match status" value="1"/>
</dbReference>
<dbReference type="AlphaFoldDB" id="A0A059ZXH3"/>
<dbReference type="Proteomes" id="UP000005522">
    <property type="component" value="Chromosome"/>
</dbReference>
<gene>
    <name evidence="1" type="ORF">Acaty_c2316</name>
</gene>
<dbReference type="eggNOG" id="COG4568">
    <property type="taxonomic scope" value="Bacteria"/>
</dbReference>
<evidence type="ECO:0008006" key="3">
    <source>
        <dbReference type="Google" id="ProtNLM"/>
    </source>
</evidence>
<dbReference type="GeneID" id="92932386"/>
<dbReference type="HOGENOM" id="CLU_176324_2_0_6"/>
<evidence type="ECO:0000313" key="1">
    <source>
        <dbReference type="EMBL" id="AIA56163.1"/>
    </source>
</evidence>
<evidence type="ECO:0000313" key="2">
    <source>
        <dbReference type="Proteomes" id="UP000005522"/>
    </source>
</evidence>
<dbReference type="InterPro" id="IPR038626">
    <property type="entry name" value="Rof-like_sf"/>
</dbReference>
<protein>
    <recommendedName>
        <fullName evidence="3">Transcriptional antiterminator, Rof</fullName>
    </recommendedName>
</protein>
<dbReference type="InterPro" id="IPR023534">
    <property type="entry name" value="Rof/RNase_P-like"/>
</dbReference>
<name>A0A059ZXH3_ACICK</name>
<organism evidence="1 2">
    <name type="scientific">Acidithiobacillus caldus (strain ATCC 51756 / DSM 8584 / KU)</name>
    <dbReference type="NCBI Taxonomy" id="637389"/>
    <lineage>
        <taxon>Bacteria</taxon>
        <taxon>Pseudomonadati</taxon>
        <taxon>Pseudomonadota</taxon>
        <taxon>Acidithiobacillia</taxon>
        <taxon>Acidithiobacillales</taxon>
        <taxon>Acidithiobacillaceae</taxon>
        <taxon>Acidithiobacillus</taxon>
    </lineage>
</organism>
<dbReference type="KEGG" id="acz:Acaty_c2316"/>
<reference evidence="1 2" key="1">
    <citation type="journal article" date="2009" name="J. Bacteriol.">
        <title>Draft genome sequence of the extremely acidophilic bacterium Acidithiobacillus caldus ATCC 51756 reveals metabolic versatility in the genus Acidithiobacillus.</title>
        <authorList>
            <person name="Valdes J."/>
            <person name="Quatrini R."/>
            <person name="Hallberg K."/>
            <person name="Dopson M."/>
            <person name="Valenzuela P.D."/>
            <person name="Holmes D.S."/>
        </authorList>
    </citation>
    <scope>NUCLEOTIDE SEQUENCE [LARGE SCALE GENOMIC DNA]</scope>
    <source>
        <strain evidence="2">ATCC 51756 / DSM 8584 / KU</strain>
    </source>
</reference>
<dbReference type="Pfam" id="PF07073">
    <property type="entry name" value="ROF"/>
    <property type="match status" value="1"/>
</dbReference>
<dbReference type="SUPFAM" id="SSF101744">
    <property type="entry name" value="Rof/RNase P subunit-like"/>
    <property type="match status" value="1"/>
</dbReference>
<proteinExistence type="predicted"/>